<dbReference type="AlphaFoldDB" id="A0A814E0Q6"/>
<reference evidence="1" key="1">
    <citation type="submission" date="2021-02" db="EMBL/GenBank/DDBJ databases">
        <authorList>
            <person name="Nowell W R."/>
        </authorList>
    </citation>
    <scope>NUCLEOTIDE SEQUENCE</scope>
    <source>
        <strain evidence="1">Ploen Becks lab</strain>
    </source>
</reference>
<dbReference type="EMBL" id="CAJNOC010003017">
    <property type="protein sequence ID" value="CAF0963057.1"/>
    <property type="molecule type" value="Genomic_DNA"/>
</dbReference>
<protein>
    <submittedName>
        <fullName evidence="1">Uncharacterized protein</fullName>
    </submittedName>
</protein>
<dbReference type="Proteomes" id="UP000663879">
    <property type="component" value="Unassembled WGS sequence"/>
</dbReference>
<accession>A0A814E0Q6</accession>
<gene>
    <name evidence="1" type="ORF">OXX778_LOCUS14553</name>
</gene>
<sequence length="242" mass="28260">MQRIFESDIKLFRKNLEDNMRMGCKDMNLQNSQIFRTNIYGFVDSSPFLGSTYSRADFVKSTAYECVYYAMEEITTHAPKDENKKPVATPRKSCAPSLIINSDQYLLAKEFKHFSIKQGIDLNPDELALIRELFRIRFENNWTNSEVARHLEQRSRSITYQKLLNRYNIHEAPRTSREEPIERNYAEQNMSLENIFSIDEPRDSQSEHANIADVTVEIEQNMSILDVEGSNSNIETEQLKII</sequence>
<evidence type="ECO:0000313" key="1">
    <source>
        <dbReference type="EMBL" id="CAF0963057.1"/>
    </source>
</evidence>
<evidence type="ECO:0000313" key="2">
    <source>
        <dbReference type="Proteomes" id="UP000663879"/>
    </source>
</evidence>
<keyword evidence="2" id="KW-1185">Reference proteome</keyword>
<proteinExistence type="predicted"/>
<comment type="caution">
    <text evidence="1">The sequence shown here is derived from an EMBL/GenBank/DDBJ whole genome shotgun (WGS) entry which is preliminary data.</text>
</comment>
<organism evidence="1 2">
    <name type="scientific">Brachionus calyciflorus</name>
    <dbReference type="NCBI Taxonomy" id="104777"/>
    <lineage>
        <taxon>Eukaryota</taxon>
        <taxon>Metazoa</taxon>
        <taxon>Spiralia</taxon>
        <taxon>Gnathifera</taxon>
        <taxon>Rotifera</taxon>
        <taxon>Eurotatoria</taxon>
        <taxon>Monogononta</taxon>
        <taxon>Pseudotrocha</taxon>
        <taxon>Ploima</taxon>
        <taxon>Brachionidae</taxon>
        <taxon>Brachionus</taxon>
    </lineage>
</organism>
<name>A0A814E0Q6_9BILA</name>